<evidence type="ECO:0000256" key="1">
    <source>
        <dbReference type="ARBA" id="ARBA00022729"/>
    </source>
</evidence>
<dbReference type="SUPFAM" id="SSF57501">
    <property type="entry name" value="Cystine-knot cytokines"/>
    <property type="match status" value="1"/>
</dbReference>
<keyword evidence="2" id="KW-1015">Disulfide bond</keyword>
<name>A0A9N9WNB7_9DIPT</name>
<organism evidence="6 7">
    <name type="scientific">Chironomus riparius</name>
    <dbReference type="NCBI Taxonomy" id="315576"/>
    <lineage>
        <taxon>Eukaryota</taxon>
        <taxon>Metazoa</taxon>
        <taxon>Ecdysozoa</taxon>
        <taxon>Arthropoda</taxon>
        <taxon>Hexapoda</taxon>
        <taxon>Insecta</taxon>
        <taxon>Pterygota</taxon>
        <taxon>Neoptera</taxon>
        <taxon>Endopterygota</taxon>
        <taxon>Diptera</taxon>
        <taxon>Nematocera</taxon>
        <taxon>Chironomoidea</taxon>
        <taxon>Chironomidae</taxon>
        <taxon>Chironominae</taxon>
        <taxon>Chironomus</taxon>
    </lineage>
</organism>
<dbReference type="GO" id="GO:0021556">
    <property type="term" value="P:central nervous system formation"/>
    <property type="evidence" value="ECO:0007669"/>
    <property type="project" value="TreeGrafter"/>
</dbReference>
<dbReference type="EMBL" id="OU895877">
    <property type="protein sequence ID" value="CAG9798601.1"/>
    <property type="molecule type" value="Genomic_DNA"/>
</dbReference>
<dbReference type="GO" id="GO:0008083">
    <property type="term" value="F:growth factor activity"/>
    <property type="evidence" value="ECO:0007669"/>
    <property type="project" value="TreeGrafter"/>
</dbReference>
<dbReference type="GO" id="GO:0045087">
    <property type="term" value="P:innate immune response"/>
    <property type="evidence" value="ECO:0007669"/>
    <property type="project" value="TreeGrafter"/>
</dbReference>
<evidence type="ECO:0000256" key="3">
    <source>
        <dbReference type="ARBA" id="ARBA00023180"/>
    </source>
</evidence>
<evidence type="ECO:0000313" key="7">
    <source>
        <dbReference type="Proteomes" id="UP001153620"/>
    </source>
</evidence>
<accession>A0A9N9WNB7</accession>
<dbReference type="InterPro" id="IPR029034">
    <property type="entry name" value="Cystine-knot_cytokine"/>
</dbReference>
<dbReference type="InterPro" id="IPR032104">
    <property type="entry name" value="Spaetzle"/>
</dbReference>
<dbReference type="AlphaFoldDB" id="A0A9N9WNB7"/>
<dbReference type="Gene3D" id="2.10.90.10">
    <property type="entry name" value="Cystine-knot cytokines"/>
    <property type="match status" value="1"/>
</dbReference>
<gene>
    <name evidence="6" type="ORF">CHIRRI_LOCUS1583</name>
</gene>
<dbReference type="PANTHER" id="PTHR23199:SF13">
    <property type="entry name" value="PROTEIN SPAETZLE 3"/>
    <property type="match status" value="1"/>
</dbReference>
<evidence type="ECO:0000256" key="2">
    <source>
        <dbReference type="ARBA" id="ARBA00023157"/>
    </source>
</evidence>
<proteinExistence type="predicted"/>
<keyword evidence="7" id="KW-1185">Reference proteome</keyword>
<dbReference type="GO" id="GO:0005121">
    <property type="term" value="F:Toll binding"/>
    <property type="evidence" value="ECO:0007669"/>
    <property type="project" value="TreeGrafter"/>
</dbReference>
<protein>
    <recommendedName>
        <fullName evidence="5">Spaetzle domain-containing protein</fullName>
    </recommendedName>
</protein>
<evidence type="ECO:0000313" key="6">
    <source>
        <dbReference type="EMBL" id="CAG9798601.1"/>
    </source>
</evidence>
<feature type="compositionally biased region" description="Basic and acidic residues" evidence="4">
    <location>
        <begin position="85"/>
        <end position="96"/>
    </location>
</feature>
<dbReference type="Proteomes" id="UP001153620">
    <property type="component" value="Chromosome 1"/>
</dbReference>
<dbReference type="PANTHER" id="PTHR23199">
    <property type="entry name" value="NEUROTROPHIN 1-RELATED"/>
    <property type="match status" value="1"/>
</dbReference>
<feature type="domain" description="Spaetzle" evidence="5">
    <location>
        <begin position="101"/>
        <end position="194"/>
    </location>
</feature>
<evidence type="ECO:0000259" key="5">
    <source>
        <dbReference type="Pfam" id="PF16077"/>
    </source>
</evidence>
<feature type="region of interest" description="Disordered" evidence="4">
    <location>
        <begin position="75"/>
        <end position="98"/>
    </location>
</feature>
<dbReference type="OrthoDB" id="10496496at2759"/>
<keyword evidence="3" id="KW-0325">Glycoprotein</keyword>
<dbReference type="InterPro" id="IPR052444">
    <property type="entry name" value="Spz/Toll_ligand-like"/>
</dbReference>
<keyword evidence="1" id="KW-0732">Signal</keyword>
<reference evidence="6" key="2">
    <citation type="submission" date="2022-10" db="EMBL/GenBank/DDBJ databases">
        <authorList>
            <consortium name="ENA_rothamsted_submissions"/>
            <consortium name="culmorum"/>
            <person name="King R."/>
        </authorList>
    </citation>
    <scope>NUCLEOTIDE SEQUENCE</scope>
</reference>
<evidence type="ECO:0000256" key="4">
    <source>
        <dbReference type="SAM" id="MobiDB-lite"/>
    </source>
</evidence>
<sequence length="214" mass="24843">MDSRIFIPIILANLINDIASISCNFQYIEYIPTYPSGEELERLDLELENHTNTTRFHDSFSCEDDTYFPHRLVTTTTTKATTTEPPKEDSQESHEYEDIETSCEVRRRTIQPKALNNIYNKLIKVVNTESFVQSIHIEECLNTKEPCNHGVVPSQRDTKYICRQKFVKITLKALSDTNAVVDDFFYYPSHCVCELVTVKKKTKKPKPTKKCFFV</sequence>
<dbReference type="Pfam" id="PF16077">
    <property type="entry name" value="Spaetzle"/>
    <property type="match status" value="1"/>
</dbReference>
<dbReference type="GO" id="GO:0005615">
    <property type="term" value="C:extracellular space"/>
    <property type="evidence" value="ECO:0007669"/>
    <property type="project" value="UniProtKB-ARBA"/>
</dbReference>
<reference evidence="6" key="1">
    <citation type="submission" date="2022-01" db="EMBL/GenBank/DDBJ databases">
        <authorList>
            <person name="King R."/>
        </authorList>
    </citation>
    <scope>NUCLEOTIDE SEQUENCE</scope>
</reference>